<organism evidence="3 4">
    <name type="scientific">Actinomycetospora endophytica</name>
    <dbReference type="NCBI Taxonomy" id="2291215"/>
    <lineage>
        <taxon>Bacteria</taxon>
        <taxon>Bacillati</taxon>
        <taxon>Actinomycetota</taxon>
        <taxon>Actinomycetes</taxon>
        <taxon>Pseudonocardiales</taxon>
        <taxon>Pseudonocardiaceae</taxon>
        <taxon>Actinomycetospora</taxon>
    </lineage>
</organism>
<sequence>MTSTPRPARRPRRSALVVAAAAVALFVGGCAGPPAASAPPPATSPPSAGSGDTATGPVTDGPPTPDGYFMLRPVGSFATLPDDAAAAAMVHRSSWEPRPQNATANQTVAPPGTHLDGYAGMINGPAVFGRVTGNFTGTTDEIIQWAAAKWGLPDEVIRGEAVVESNWYQGLHSSTGAPVNHRGFGDFGNCGGSPPGAPYGPGGPSSFGILQAKWCSLENPQATGTGGWPWTEQSTAYAVDTYAAVIRGCYEGWDTWLGDGYQAGDLYGCVGRWFAGDWHSPTGDGYAARVQDAVAAKPWLTWSSA</sequence>
<dbReference type="InterPro" id="IPR006311">
    <property type="entry name" value="TAT_signal"/>
</dbReference>
<feature type="compositionally biased region" description="Low complexity" evidence="1">
    <location>
        <begin position="45"/>
        <end position="59"/>
    </location>
</feature>
<comment type="caution">
    <text evidence="3">The sequence shown here is derived from an EMBL/GenBank/DDBJ whole genome shotgun (WGS) entry which is preliminary data.</text>
</comment>
<keyword evidence="4" id="KW-1185">Reference proteome</keyword>
<dbReference type="RefSeq" id="WP_230735906.1">
    <property type="nucleotide sequence ID" value="NZ_JAJNDB010000003.1"/>
</dbReference>
<dbReference type="PROSITE" id="PS51257">
    <property type="entry name" value="PROKAR_LIPOPROTEIN"/>
    <property type="match status" value="1"/>
</dbReference>
<evidence type="ECO:0000256" key="2">
    <source>
        <dbReference type="SAM" id="SignalP"/>
    </source>
</evidence>
<dbReference type="PROSITE" id="PS51318">
    <property type="entry name" value="TAT"/>
    <property type="match status" value="1"/>
</dbReference>
<gene>
    <name evidence="3" type="ORF">LQ327_17405</name>
</gene>
<feature type="region of interest" description="Disordered" evidence="1">
    <location>
        <begin position="34"/>
        <end position="68"/>
    </location>
</feature>
<protein>
    <recommendedName>
        <fullName evidence="5">Transglycosylase SLT domain-containing protein</fullName>
    </recommendedName>
</protein>
<keyword evidence="2" id="KW-0732">Signal</keyword>
<evidence type="ECO:0000256" key="1">
    <source>
        <dbReference type="SAM" id="MobiDB-lite"/>
    </source>
</evidence>
<evidence type="ECO:0008006" key="5">
    <source>
        <dbReference type="Google" id="ProtNLM"/>
    </source>
</evidence>
<feature type="chain" id="PRO_5046308964" description="Transglycosylase SLT domain-containing protein" evidence="2">
    <location>
        <begin position="32"/>
        <end position="305"/>
    </location>
</feature>
<feature type="signal peptide" evidence="2">
    <location>
        <begin position="1"/>
        <end position="31"/>
    </location>
</feature>
<accession>A0ABS8PA44</accession>
<proteinExistence type="predicted"/>
<dbReference type="EMBL" id="JAJNDB010000003">
    <property type="protein sequence ID" value="MCD2195147.1"/>
    <property type="molecule type" value="Genomic_DNA"/>
</dbReference>
<name>A0ABS8PA44_9PSEU</name>
<reference evidence="3 4" key="1">
    <citation type="submission" date="2021-11" db="EMBL/GenBank/DDBJ databases">
        <title>Draft genome sequence of Actinomycetospora sp. SF1 isolated from the rhizosphere soil.</title>
        <authorList>
            <person name="Duangmal K."/>
            <person name="Chantavorakit T."/>
        </authorList>
    </citation>
    <scope>NUCLEOTIDE SEQUENCE [LARGE SCALE GENOMIC DNA]</scope>
    <source>
        <strain evidence="3 4">TBRC 5722</strain>
    </source>
</reference>
<evidence type="ECO:0000313" key="4">
    <source>
        <dbReference type="Proteomes" id="UP001199469"/>
    </source>
</evidence>
<evidence type="ECO:0000313" key="3">
    <source>
        <dbReference type="EMBL" id="MCD2195147.1"/>
    </source>
</evidence>
<dbReference type="Proteomes" id="UP001199469">
    <property type="component" value="Unassembled WGS sequence"/>
</dbReference>